<keyword evidence="2" id="KW-1185">Reference proteome</keyword>
<dbReference type="Proteomes" id="UP000278962">
    <property type="component" value="Unassembled WGS sequence"/>
</dbReference>
<organism evidence="1 2">
    <name type="scientific">Solirubrobacter pauli</name>
    <dbReference type="NCBI Taxonomy" id="166793"/>
    <lineage>
        <taxon>Bacteria</taxon>
        <taxon>Bacillati</taxon>
        <taxon>Actinomycetota</taxon>
        <taxon>Thermoleophilia</taxon>
        <taxon>Solirubrobacterales</taxon>
        <taxon>Solirubrobacteraceae</taxon>
        <taxon>Solirubrobacter</taxon>
    </lineage>
</organism>
<dbReference type="RefSeq" id="WP_170178875.1">
    <property type="nucleotide sequence ID" value="NZ_RBIL01000001.1"/>
</dbReference>
<reference evidence="1 2" key="1">
    <citation type="submission" date="2018-10" db="EMBL/GenBank/DDBJ databases">
        <title>Genomic Encyclopedia of Archaeal and Bacterial Type Strains, Phase II (KMG-II): from individual species to whole genera.</title>
        <authorList>
            <person name="Goeker M."/>
        </authorList>
    </citation>
    <scope>NUCLEOTIDE SEQUENCE [LARGE SCALE GENOMIC DNA]</scope>
    <source>
        <strain evidence="1 2">DSM 14954</strain>
    </source>
</reference>
<evidence type="ECO:0000313" key="2">
    <source>
        <dbReference type="Proteomes" id="UP000278962"/>
    </source>
</evidence>
<evidence type="ECO:0000313" key="1">
    <source>
        <dbReference type="EMBL" id="RKQ91381.1"/>
    </source>
</evidence>
<dbReference type="InterPro" id="IPR011749">
    <property type="entry name" value="CHP02243"/>
</dbReference>
<dbReference type="EMBL" id="RBIL01000001">
    <property type="protein sequence ID" value="RKQ91381.1"/>
    <property type="molecule type" value="Genomic_DNA"/>
</dbReference>
<accession>A0A660LF83</accession>
<dbReference type="AlphaFoldDB" id="A0A660LF83"/>
<proteinExistence type="predicted"/>
<sequence length="665" mass="72914">MRLPEIQLDDRRFQDLVSEARTRIARSCPEWTEHNVSDPGITLIELFAWMTEMTIYRLNRVPDKLHVALLDLLGIRLDGPAAATTSLRFKLADAPSEPIVITGGETEVGTPRTAHDESIIYQVDEDFTIPSMTPAAYVLQRVGQTPKNVGVADGEARPQGSDQLAFGTPPQVGDCLYLGFEDPLDRLIIQIDVDASQARGAGVNPEDPPLRWEVSQGDNEWAPAEVLEDLTGGFNYGSGTVELELPPRSSIAPIAGQRLYWLRCRITDTTASGRQGATYSHAPEIYSITAVPMGARLPATHASLIERETLGVSDGTPGQQFPLRHKPILKVGPGETLEVQDPDTGDWVRWEWRPDFVSSTEHDRHFTVDLVSGEVELGPAIRETSGRWIQYGAVPPKGAVLRFTRYRHGGGRDGNVTAHSLTVLKSTIAGVDTVTNPDAASGGVDAEILTHARQRASMEIRSRYRAVTAEDFEFLAGEASPRVARAVCIPPRDGGAIPLHLVPRIYPADRRLHYEELMPEPELLNEVGEYLDERRLIGTTVELKPCRYRGLSVVVDLQARPLADTARVEQDVAHALYTYLNPLVGGNPTGPGAGWAFGRALNQGELYGVVHAVEGVEFVRILRLYETNLETGEQSAKPSGTHIVLEPDELIASGLHIVKASHRED</sequence>
<dbReference type="NCBIfam" id="TIGR02243">
    <property type="entry name" value="putative baseplate assembly protein"/>
    <property type="match status" value="1"/>
</dbReference>
<name>A0A660LF83_9ACTN</name>
<gene>
    <name evidence="1" type="ORF">C8N24_1203</name>
</gene>
<protein>
    <submittedName>
        <fullName evidence="1">Putative phage baseplate assembly protein</fullName>
    </submittedName>
</protein>
<comment type="caution">
    <text evidence="1">The sequence shown here is derived from an EMBL/GenBank/DDBJ whole genome shotgun (WGS) entry which is preliminary data.</text>
</comment>